<keyword evidence="1 7" id="KW-0240">DNA-directed RNA polymerase</keyword>
<keyword evidence="7" id="KW-0460">Magnesium</keyword>
<dbReference type="Gene3D" id="1.10.274.100">
    <property type="entry name" value="RNA polymerase Rpb1, domain 3"/>
    <property type="match status" value="1"/>
</dbReference>
<dbReference type="Gene3D" id="1.10.40.90">
    <property type="match status" value="1"/>
</dbReference>
<dbReference type="InterPro" id="IPR007066">
    <property type="entry name" value="RNA_pol_Rpb1_3"/>
</dbReference>
<dbReference type="FunFam" id="1.10.150.390:FF:000002">
    <property type="entry name" value="DNA-directed RNA polymerase subunit beta"/>
    <property type="match status" value="1"/>
</dbReference>
<reference evidence="11 12" key="1">
    <citation type="submission" date="2019-02" db="EMBL/GenBank/DDBJ databases">
        <title>Deep-cultivation of Planctomycetes and their phenomic and genomic characterization uncovers novel biology.</title>
        <authorList>
            <person name="Wiegand S."/>
            <person name="Jogler M."/>
            <person name="Boedeker C."/>
            <person name="Pinto D."/>
            <person name="Vollmers J."/>
            <person name="Rivas-Marin E."/>
            <person name="Kohn T."/>
            <person name="Peeters S.H."/>
            <person name="Heuer A."/>
            <person name="Rast P."/>
            <person name="Oberbeckmann S."/>
            <person name="Bunk B."/>
            <person name="Jeske O."/>
            <person name="Meyerdierks A."/>
            <person name="Storesund J.E."/>
            <person name="Kallscheuer N."/>
            <person name="Luecker S."/>
            <person name="Lage O.M."/>
            <person name="Pohl T."/>
            <person name="Merkel B.J."/>
            <person name="Hornburger P."/>
            <person name="Mueller R.-W."/>
            <person name="Bruemmer F."/>
            <person name="Labrenz M."/>
            <person name="Spormann A.M."/>
            <person name="Op Den Camp H."/>
            <person name="Overmann J."/>
            <person name="Amann R."/>
            <person name="Jetten M.S.M."/>
            <person name="Mascher T."/>
            <person name="Medema M.H."/>
            <person name="Devos D.P."/>
            <person name="Kaster A.-K."/>
            <person name="Ovreas L."/>
            <person name="Rohde M."/>
            <person name="Galperin M.Y."/>
            <person name="Jogler C."/>
        </authorList>
    </citation>
    <scope>NUCLEOTIDE SEQUENCE [LARGE SCALE GENOMIC DNA]</scope>
    <source>
        <strain evidence="11 12">Pan54</strain>
    </source>
</reference>
<dbReference type="CDD" id="cd02655">
    <property type="entry name" value="RNAP_beta'_C"/>
    <property type="match status" value="1"/>
</dbReference>
<name>A0A5C5X8D3_9PLAN</name>
<dbReference type="GO" id="GO:0006351">
    <property type="term" value="P:DNA-templated transcription"/>
    <property type="evidence" value="ECO:0007669"/>
    <property type="project" value="UniProtKB-UniRule"/>
</dbReference>
<dbReference type="InterPro" id="IPR007083">
    <property type="entry name" value="RNA_pol_Rpb1_4"/>
</dbReference>
<dbReference type="GO" id="GO:0003899">
    <property type="term" value="F:DNA-directed RNA polymerase activity"/>
    <property type="evidence" value="ECO:0007669"/>
    <property type="project" value="UniProtKB-UniRule"/>
</dbReference>
<dbReference type="GO" id="GO:0000287">
    <property type="term" value="F:magnesium ion binding"/>
    <property type="evidence" value="ECO:0007669"/>
    <property type="project" value="UniProtKB-UniRule"/>
</dbReference>
<dbReference type="InterPro" id="IPR038120">
    <property type="entry name" value="Rpb1_funnel_sf"/>
</dbReference>
<comment type="function">
    <text evidence="7 8">DNA-dependent RNA polymerase catalyzes the transcription of DNA into RNA using the four ribonucleoside triphosphates as substrates.</text>
</comment>
<dbReference type="InterPro" id="IPR000722">
    <property type="entry name" value="RNA_pol_asu"/>
</dbReference>
<dbReference type="InterPro" id="IPR007080">
    <property type="entry name" value="RNA_pol_Rpb1_1"/>
</dbReference>
<evidence type="ECO:0000313" key="11">
    <source>
        <dbReference type="EMBL" id="TWT59407.1"/>
    </source>
</evidence>
<evidence type="ECO:0000313" key="12">
    <source>
        <dbReference type="Proteomes" id="UP000316095"/>
    </source>
</evidence>
<dbReference type="Gene3D" id="2.40.50.100">
    <property type="match status" value="3"/>
</dbReference>
<dbReference type="Gene3D" id="2.40.40.20">
    <property type="match status" value="1"/>
</dbReference>
<feature type="binding site" evidence="7">
    <location>
        <position position="85"/>
    </location>
    <ligand>
        <name>Zn(2+)</name>
        <dbReference type="ChEBI" id="CHEBI:29105"/>
        <label>1</label>
    </ligand>
</feature>
<dbReference type="InterPro" id="IPR045867">
    <property type="entry name" value="DNA-dir_RpoC_beta_prime"/>
</dbReference>
<keyword evidence="3 7" id="KW-0548">Nucleotidyltransferase</keyword>
<dbReference type="Gene3D" id="1.10.1790.20">
    <property type="match status" value="1"/>
</dbReference>
<feature type="binding site" evidence="7">
    <location>
        <position position="887"/>
    </location>
    <ligand>
        <name>Zn(2+)</name>
        <dbReference type="ChEBI" id="CHEBI:29105"/>
        <label>2</label>
    </ligand>
</feature>
<evidence type="ECO:0000259" key="10">
    <source>
        <dbReference type="SMART" id="SM00663"/>
    </source>
</evidence>
<comment type="subunit">
    <text evidence="7">The RNAP catalytic core consists of 2 alpha, 1 beta, 1 beta' and 1 omega subunit. When a sigma factor is associated with the core the holoenzyme is formed, which can initiate transcription.</text>
</comment>
<keyword evidence="7" id="KW-0862">Zinc</keyword>
<dbReference type="InterPro" id="IPR042102">
    <property type="entry name" value="RNA_pol_Rpb1_3_sf"/>
</dbReference>
<comment type="catalytic activity">
    <reaction evidence="6 7 8">
        <text>RNA(n) + a ribonucleoside 5'-triphosphate = RNA(n+1) + diphosphate</text>
        <dbReference type="Rhea" id="RHEA:21248"/>
        <dbReference type="Rhea" id="RHEA-COMP:14527"/>
        <dbReference type="Rhea" id="RHEA-COMP:17342"/>
        <dbReference type="ChEBI" id="CHEBI:33019"/>
        <dbReference type="ChEBI" id="CHEBI:61557"/>
        <dbReference type="ChEBI" id="CHEBI:140395"/>
        <dbReference type="EC" id="2.7.7.6"/>
    </reaction>
</comment>
<accession>A0A5C5X8D3</accession>
<gene>
    <name evidence="7 11" type="primary">rpoC</name>
    <name evidence="11" type="ORF">Pan54_01130</name>
</gene>
<dbReference type="InterPro" id="IPR006592">
    <property type="entry name" value="RNA_pol_N"/>
</dbReference>
<evidence type="ECO:0000256" key="7">
    <source>
        <dbReference type="HAMAP-Rule" id="MF_01322"/>
    </source>
</evidence>
<evidence type="ECO:0000256" key="5">
    <source>
        <dbReference type="ARBA" id="ARBA00023163"/>
    </source>
</evidence>
<dbReference type="EC" id="2.7.7.6" evidence="7"/>
<feature type="binding site" evidence="7">
    <location>
        <position position="458"/>
    </location>
    <ligand>
        <name>Mg(2+)</name>
        <dbReference type="ChEBI" id="CHEBI:18420"/>
    </ligand>
</feature>
<dbReference type="InterPro" id="IPR012754">
    <property type="entry name" value="DNA-dir_RpoC_beta_prime_bact"/>
</dbReference>
<dbReference type="Gene3D" id="3.30.60.280">
    <property type="match status" value="1"/>
</dbReference>
<dbReference type="OrthoDB" id="9815296at2"/>
<feature type="domain" description="RNA polymerase N-terminal" evidence="10">
    <location>
        <begin position="233"/>
        <end position="512"/>
    </location>
</feature>
<feature type="binding site" evidence="7">
    <location>
        <position position="460"/>
    </location>
    <ligand>
        <name>Mg(2+)</name>
        <dbReference type="ChEBI" id="CHEBI:18420"/>
    </ligand>
</feature>
<dbReference type="EMBL" id="SJPG01000001">
    <property type="protein sequence ID" value="TWT59407.1"/>
    <property type="molecule type" value="Genomic_DNA"/>
</dbReference>
<keyword evidence="5 7" id="KW-0804">Transcription</keyword>
<dbReference type="InterPro" id="IPR044893">
    <property type="entry name" value="RNA_pol_Rpb1_clamp_domain"/>
</dbReference>
<dbReference type="Gene3D" id="4.10.860.120">
    <property type="entry name" value="RNA polymerase II, clamp domain"/>
    <property type="match status" value="1"/>
</dbReference>
<dbReference type="Proteomes" id="UP000316095">
    <property type="component" value="Unassembled WGS sequence"/>
</dbReference>
<dbReference type="GO" id="GO:0003677">
    <property type="term" value="F:DNA binding"/>
    <property type="evidence" value="ECO:0007669"/>
    <property type="project" value="UniProtKB-UniRule"/>
</dbReference>
<dbReference type="Pfam" id="PF00623">
    <property type="entry name" value="RNA_pol_Rpb1_2"/>
    <property type="match status" value="1"/>
</dbReference>
<evidence type="ECO:0000256" key="4">
    <source>
        <dbReference type="ARBA" id="ARBA00022723"/>
    </source>
</evidence>
<dbReference type="Pfam" id="PF04983">
    <property type="entry name" value="RNA_pol_Rpb1_3"/>
    <property type="match status" value="1"/>
</dbReference>
<evidence type="ECO:0000256" key="8">
    <source>
        <dbReference type="RuleBase" id="RU004279"/>
    </source>
</evidence>
<dbReference type="CDD" id="cd01609">
    <property type="entry name" value="RNAP_beta'_N"/>
    <property type="match status" value="1"/>
</dbReference>
<evidence type="ECO:0000256" key="2">
    <source>
        <dbReference type="ARBA" id="ARBA00022679"/>
    </source>
</evidence>
<proteinExistence type="inferred from homology"/>
<dbReference type="Pfam" id="PF04998">
    <property type="entry name" value="RNA_pol_Rpb1_5"/>
    <property type="match status" value="1"/>
</dbReference>
<dbReference type="Pfam" id="PF05000">
    <property type="entry name" value="RNA_pol_Rpb1_4"/>
    <property type="match status" value="1"/>
</dbReference>
<dbReference type="SMART" id="SM00663">
    <property type="entry name" value="RPOLA_N"/>
    <property type="match status" value="1"/>
</dbReference>
<keyword evidence="12" id="KW-1185">Reference proteome</keyword>
<feature type="binding site" evidence="7">
    <location>
        <position position="69"/>
    </location>
    <ligand>
        <name>Zn(2+)</name>
        <dbReference type="ChEBI" id="CHEBI:29105"/>
        <label>1</label>
    </ligand>
</feature>
<dbReference type="Pfam" id="PF04997">
    <property type="entry name" value="RNA_pol_Rpb1_1"/>
    <property type="match status" value="1"/>
</dbReference>
<evidence type="ECO:0000256" key="6">
    <source>
        <dbReference type="ARBA" id="ARBA00048552"/>
    </source>
</evidence>
<evidence type="ECO:0000256" key="3">
    <source>
        <dbReference type="ARBA" id="ARBA00022695"/>
    </source>
</evidence>
<organism evidence="11 12">
    <name type="scientific">Rubinisphaera italica</name>
    <dbReference type="NCBI Taxonomy" id="2527969"/>
    <lineage>
        <taxon>Bacteria</taxon>
        <taxon>Pseudomonadati</taxon>
        <taxon>Planctomycetota</taxon>
        <taxon>Planctomycetia</taxon>
        <taxon>Planctomycetales</taxon>
        <taxon>Planctomycetaceae</taxon>
        <taxon>Rubinisphaera</taxon>
    </lineage>
</organism>
<dbReference type="RefSeq" id="WP_146501554.1">
    <property type="nucleotide sequence ID" value="NZ_SJPG01000001.1"/>
</dbReference>
<feature type="binding site" evidence="7">
    <location>
        <position position="67"/>
    </location>
    <ligand>
        <name>Zn(2+)</name>
        <dbReference type="ChEBI" id="CHEBI:29105"/>
        <label>1</label>
    </ligand>
</feature>
<dbReference type="GO" id="GO:0008270">
    <property type="term" value="F:zinc ion binding"/>
    <property type="evidence" value="ECO:0007669"/>
    <property type="project" value="UniProtKB-UniRule"/>
</dbReference>
<evidence type="ECO:0000256" key="9">
    <source>
        <dbReference type="SAM" id="MobiDB-lite"/>
    </source>
</evidence>
<evidence type="ECO:0000256" key="1">
    <source>
        <dbReference type="ARBA" id="ARBA00022478"/>
    </source>
</evidence>
<keyword evidence="2 7" id="KW-0808">Transferase</keyword>
<comment type="cofactor">
    <cofactor evidence="7">
        <name>Mg(2+)</name>
        <dbReference type="ChEBI" id="CHEBI:18420"/>
    </cofactor>
    <text evidence="7">Binds 1 Mg(2+) ion per subunit.</text>
</comment>
<dbReference type="SUPFAM" id="SSF64484">
    <property type="entry name" value="beta and beta-prime subunits of DNA dependent RNA-polymerase"/>
    <property type="match status" value="1"/>
</dbReference>
<feature type="region of interest" description="Disordered" evidence="9">
    <location>
        <begin position="1416"/>
        <end position="1457"/>
    </location>
</feature>
<comment type="similarity">
    <text evidence="7 8">Belongs to the RNA polymerase beta' chain family.</text>
</comment>
<dbReference type="HAMAP" id="MF_01322">
    <property type="entry name" value="RNApol_bact_RpoC"/>
    <property type="match status" value="1"/>
</dbReference>
<dbReference type="GO" id="GO:0000428">
    <property type="term" value="C:DNA-directed RNA polymerase complex"/>
    <property type="evidence" value="ECO:0007669"/>
    <property type="project" value="UniProtKB-KW"/>
</dbReference>
<dbReference type="PANTHER" id="PTHR19376">
    <property type="entry name" value="DNA-DIRECTED RNA POLYMERASE"/>
    <property type="match status" value="1"/>
</dbReference>
<comment type="caution">
    <text evidence="11">The sequence shown here is derived from an EMBL/GenBank/DDBJ whole genome shotgun (WGS) entry which is preliminary data.</text>
</comment>
<feature type="binding site" evidence="7">
    <location>
        <position position="462"/>
    </location>
    <ligand>
        <name>Mg(2+)</name>
        <dbReference type="ChEBI" id="CHEBI:18420"/>
    </ligand>
</feature>
<keyword evidence="4 7" id="KW-0479">Metal-binding</keyword>
<feature type="binding site" evidence="7">
    <location>
        <position position="890"/>
    </location>
    <ligand>
        <name>Zn(2+)</name>
        <dbReference type="ChEBI" id="CHEBI:29105"/>
        <label>2</label>
    </ligand>
</feature>
<feature type="binding site" evidence="7">
    <location>
        <position position="880"/>
    </location>
    <ligand>
        <name>Zn(2+)</name>
        <dbReference type="ChEBI" id="CHEBI:29105"/>
        <label>2</label>
    </ligand>
</feature>
<feature type="binding site" evidence="7">
    <location>
        <position position="82"/>
    </location>
    <ligand>
        <name>Zn(2+)</name>
        <dbReference type="ChEBI" id="CHEBI:29105"/>
        <label>1</label>
    </ligand>
</feature>
<sequence>MSTGEMQYERVNDYGSISIRLASSHDIRSWSFGEVKKPETINYRTYRPERDGLFCERIFGPEKDWECACGKYRGMKYKGMICDRCGVKVTHSRVRRKRMGHIELAAPVVHIWFFKSMPSRLGALLNMKTTSLEKVIYFQDYVVIDPGDTPLRLGQLLTEAEARQAWDKYGEGSFEIEMGAQAIKKMLQAINLVEESEKLRKELKTTNSQQKIRDLTKRLKIVESLRDSPNSPEWMVLDVVPVIPPELRPLVLLDSGNFATSDLNDLYRRIINRNNRLKKLVDLNAPQVIVNNEKRMLQQSVDALFDNTRCKRPVLGSSNRPLKSLTDMIKGKQGRFRENLLGKRVDYSARSVIVVGPDLKLHQCGLPKKIALELFQPFVIRRLKELGHADTIKSAKRMLERKDEDVWDILDEVITNHPVLLNRAPTLHRMGIQAFEPTLVEGHAIRVHPLVCKGFNADFDGDQMAVHLPLSIEAQVEATTLMMSTNNVFSPANGQPIITPSQDIVMGCYYLTLSRGGLKGDGLIFASVNEVYMAYEQGKVSRHAVIKLRLPKGVQVKGDGAESFKSGGLIETTVGRVMFNEEIVAKGMSFYNRTMKSRDLSNVISDCYLEMGRRHTIELLDRMKDAGFRSSTRSGLSFGTSDLVTPPSKEKIIAEAESIVLKQQKLYDRGIITNQERYNKVLDTWGGVREKITSEMMVEMENDIRDEGRYVNPIFLMSDSGARGGVEQIRQLAGMRGLMAKPSGEIIETPIKASFKDGLTVLEYFSSTHGARKGLADTALKTADSGYLTRKLADICQNVVITMEDCGTTQGITKGIVYRGENVEVSLADAIRGRVSRTNIVNPITDEVIVREGDLITVEKALKIEDLGLEKIQVRSPMACEAELGMCRKCYGMDLSTGSMAEDGLAVGIIAAQSIGEPGTQLTMRTFHIGGVAQRDMEESELKCRKGGYIRYARIRTVVNNEGHNVVLTRNGEAVVMDAKHREIESYRIPNGSILMVTEGQQVEPNTVICQWDPHAVPILAEVGGKVRYDDIIEGRTIRSEKDRSGNVRKTIIEHKGDLHPQIILEDGTGKILDFYYLPERATVEITEGAEITAGTVLGKLPRESGGTQDITGGLPRVTELFEARKPKDPAVLAEIDGVVELLAEKKRGKRIVVVRSPDGTEVEHVIPHGKQLLVHSGDEVVAGDALVRGPLVPHDILRVSGENAVHEYLLHEIQNVYRAQRVGIDDKHIEIVVSQMLRKLKVDDVGDTDLLPGSLVDKIEFRHSIDRLQQCLRIAEPGDTEYEIGDVVQKEELDEVNAQIEAEGGQIAIGKAPHPAVGSTQLLGITKAAVQSESFISAASFQETTKVLTEAALAGKRDYLVGLKENVILGHLIPAGTGFHTHQESEVRIRPEALQELQEEKERILAARMDLLNQMGGDGNGAGQSSGMSHTPAPSTMTHERPAPGAGLGSVVPDGE</sequence>
<protein>
    <recommendedName>
        <fullName evidence="7">DNA-directed RNA polymerase subunit beta'</fullName>
        <shortName evidence="7">RNAP subunit beta'</shortName>
        <ecNumber evidence="7">2.7.7.6</ecNumber>
    </recommendedName>
    <alternativeName>
        <fullName evidence="7">RNA polymerase subunit beta'</fullName>
    </alternativeName>
    <alternativeName>
        <fullName evidence="7">Transcriptase subunit beta'</fullName>
    </alternativeName>
</protein>
<dbReference type="PANTHER" id="PTHR19376:SF54">
    <property type="entry name" value="DNA-DIRECTED RNA POLYMERASE SUBUNIT BETA"/>
    <property type="match status" value="1"/>
</dbReference>
<feature type="binding site" evidence="7">
    <location>
        <position position="806"/>
    </location>
    <ligand>
        <name>Zn(2+)</name>
        <dbReference type="ChEBI" id="CHEBI:29105"/>
        <label>2</label>
    </ligand>
</feature>
<comment type="cofactor">
    <cofactor evidence="7">
        <name>Zn(2+)</name>
        <dbReference type="ChEBI" id="CHEBI:29105"/>
    </cofactor>
    <text evidence="7">Binds 2 Zn(2+) ions per subunit.</text>
</comment>
<dbReference type="InterPro" id="IPR007081">
    <property type="entry name" value="RNA_pol_Rpb1_5"/>
</dbReference>
<dbReference type="Gene3D" id="1.10.150.390">
    <property type="match status" value="1"/>
</dbReference>
<dbReference type="Gene3D" id="1.10.132.30">
    <property type="match status" value="1"/>
</dbReference>
<dbReference type="NCBIfam" id="TIGR02386">
    <property type="entry name" value="rpoC_TIGR"/>
    <property type="match status" value="1"/>
</dbReference>